<dbReference type="RefSeq" id="WP_379569789.1">
    <property type="nucleotide sequence ID" value="NZ_JBHSQK010000078.1"/>
</dbReference>
<evidence type="ECO:0000256" key="1">
    <source>
        <dbReference type="SAM" id="MobiDB-lite"/>
    </source>
</evidence>
<gene>
    <name evidence="2" type="ORF">ACFQH9_25580</name>
</gene>
<feature type="compositionally biased region" description="Low complexity" evidence="1">
    <location>
        <begin position="115"/>
        <end position="133"/>
    </location>
</feature>
<evidence type="ECO:0000313" key="2">
    <source>
        <dbReference type="EMBL" id="MFC5951642.1"/>
    </source>
</evidence>
<feature type="region of interest" description="Disordered" evidence="1">
    <location>
        <begin position="70"/>
        <end position="165"/>
    </location>
</feature>
<accession>A0ABW1ID51</accession>
<feature type="non-terminal residue" evidence="2">
    <location>
        <position position="165"/>
    </location>
</feature>
<dbReference type="Proteomes" id="UP001596119">
    <property type="component" value="Unassembled WGS sequence"/>
</dbReference>
<feature type="compositionally biased region" description="Low complexity" evidence="1">
    <location>
        <begin position="144"/>
        <end position="165"/>
    </location>
</feature>
<organism evidence="2 3">
    <name type="scientific">Pseudonocardia lutea</name>
    <dbReference type="NCBI Taxonomy" id="2172015"/>
    <lineage>
        <taxon>Bacteria</taxon>
        <taxon>Bacillati</taxon>
        <taxon>Actinomycetota</taxon>
        <taxon>Actinomycetes</taxon>
        <taxon>Pseudonocardiales</taxon>
        <taxon>Pseudonocardiaceae</taxon>
        <taxon>Pseudonocardia</taxon>
    </lineage>
</organism>
<name>A0ABW1ID51_9PSEU</name>
<reference evidence="3" key="1">
    <citation type="journal article" date="2019" name="Int. J. Syst. Evol. Microbiol.">
        <title>The Global Catalogue of Microorganisms (GCM) 10K type strain sequencing project: providing services to taxonomists for standard genome sequencing and annotation.</title>
        <authorList>
            <consortium name="The Broad Institute Genomics Platform"/>
            <consortium name="The Broad Institute Genome Sequencing Center for Infectious Disease"/>
            <person name="Wu L."/>
            <person name="Ma J."/>
        </authorList>
    </citation>
    <scope>NUCLEOTIDE SEQUENCE [LARGE SCALE GENOMIC DNA]</scope>
    <source>
        <strain evidence="3">CGMCC 4.7397</strain>
    </source>
</reference>
<proteinExistence type="predicted"/>
<protein>
    <submittedName>
        <fullName evidence="2">Uncharacterized protein</fullName>
    </submittedName>
</protein>
<dbReference type="EMBL" id="JBHSQK010000078">
    <property type="protein sequence ID" value="MFC5951642.1"/>
    <property type="molecule type" value="Genomic_DNA"/>
</dbReference>
<evidence type="ECO:0000313" key="3">
    <source>
        <dbReference type="Proteomes" id="UP001596119"/>
    </source>
</evidence>
<sequence length="165" mass="16323">MPATEEIVEAFEAATGAGGPRGGALHTVVVTGARVVQVLAPLPLADDSSGVLYLRLVRARATLASVLREVETATRGRTRRPAGRAPGGVAAMLSAGRSAAPSGIPGTPSGPPAATPRNRPSRSNGRSAAASPGVRPSAGARTPLAGTLAARRSGARSTAARPGVP</sequence>
<feature type="compositionally biased region" description="Low complexity" evidence="1">
    <location>
        <begin position="98"/>
        <end position="107"/>
    </location>
</feature>
<comment type="caution">
    <text evidence="2">The sequence shown here is derived from an EMBL/GenBank/DDBJ whole genome shotgun (WGS) entry which is preliminary data.</text>
</comment>
<keyword evidence="3" id="KW-1185">Reference proteome</keyword>